<evidence type="ECO:0000259" key="3">
    <source>
        <dbReference type="Pfam" id="PF24318"/>
    </source>
</evidence>
<keyword evidence="2" id="KW-0472">Membrane</keyword>
<sequence length="360" mass="37811">MNRESLLAIAALVVVVATLSTLLLGGAITNPDEPDAPREVAPSVLETTLAADEVSGETATLVVDTHLEARAGHTENATLVHRATNGDTGLVEDTTTIGVDPIDDGAEEVVTSTIDVPRDGSHEIETLVYVDGTRTDATSYRVSGMDSLPPTYADSSLDFHRFGDEGYALADVPALEYTIQSADGQTAHLEVASYLTNGGEDAAGDLELEVKARQADSNIVADRETVPVEDVDPGETVAPTTDLEVPDEYRYHLDAILWRDGSIVATERAGADLRPESVVENASDADERGLDATDFEETDGVETVPADDSGPVRDDVAEEAGDGTPGFGPLGAAVAVAVGLALVGAASRRRKRPEPNRRTP</sequence>
<feature type="domain" description="DUF7490" evidence="3">
    <location>
        <begin position="43"/>
        <end position="146"/>
    </location>
</feature>
<evidence type="ECO:0000256" key="2">
    <source>
        <dbReference type="SAM" id="Phobius"/>
    </source>
</evidence>
<keyword evidence="5" id="KW-1185">Reference proteome</keyword>
<reference evidence="5" key="1">
    <citation type="submission" date="2017-02" db="EMBL/GenBank/DDBJ databases">
        <title>Natronthermophilus aegyptiacus gen. nov.,sp. nov., an aerobic, extremely halophilic alkalithermophilic archaeon isolated from the athalassohaline Wadi An Natrun, Egypt.</title>
        <authorList>
            <person name="Zhao B."/>
        </authorList>
    </citation>
    <scope>NUCLEOTIDE SEQUENCE [LARGE SCALE GENOMIC DNA]</scope>
    <source>
        <strain evidence="5">JW/NM-HA 15</strain>
    </source>
</reference>
<dbReference type="GeneID" id="32895031"/>
<dbReference type="RefSeq" id="WP_086888941.1">
    <property type="nucleotide sequence ID" value="NZ_CP019893.1"/>
</dbReference>
<proteinExistence type="predicted"/>
<dbReference type="AlphaFoldDB" id="A0A2Z2HTN9"/>
<protein>
    <recommendedName>
        <fullName evidence="3">DUF7490 domain-containing protein</fullName>
    </recommendedName>
</protein>
<name>A0A2Z2HTN9_9EURY</name>
<dbReference type="Proteomes" id="UP000250088">
    <property type="component" value="Chromosome"/>
</dbReference>
<feature type="transmembrane region" description="Helical" evidence="2">
    <location>
        <begin position="327"/>
        <end position="347"/>
    </location>
</feature>
<feature type="domain" description="DUF7490" evidence="3">
    <location>
        <begin position="170"/>
        <end position="268"/>
    </location>
</feature>
<dbReference type="OrthoDB" id="50312at2157"/>
<evidence type="ECO:0000313" key="4">
    <source>
        <dbReference type="EMBL" id="ARS90569.1"/>
    </source>
</evidence>
<dbReference type="KEGG" id="naj:B1756_13100"/>
<organism evidence="4 5">
    <name type="scientific">Natrarchaeobaculum aegyptiacum</name>
    <dbReference type="NCBI Taxonomy" id="745377"/>
    <lineage>
        <taxon>Archaea</taxon>
        <taxon>Methanobacteriati</taxon>
        <taxon>Methanobacteriota</taxon>
        <taxon>Stenosarchaea group</taxon>
        <taxon>Halobacteria</taxon>
        <taxon>Halobacteriales</taxon>
        <taxon>Natrialbaceae</taxon>
        <taxon>Natrarchaeobaculum</taxon>
    </lineage>
</organism>
<keyword evidence="2" id="KW-0812">Transmembrane</keyword>
<accession>A0A2Z2HTN9</accession>
<dbReference type="EMBL" id="CP019893">
    <property type="protein sequence ID" value="ARS90569.1"/>
    <property type="molecule type" value="Genomic_DNA"/>
</dbReference>
<gene>
    <name evidence="4" type="ORF">B1756_13100</name>
</gene>
<evidence type="ECO:0000256" key="1">
    <source>
        <dbReference type="SAM" id="MobiDB-lite"/>
    </source>
</evidence>
<keyword evidence="2" id="KW-1133">Transmembrane helix</keyword>
<feature type="region of interest" description="Disordered" evidence="1">
    <location>
        <begin position="277"/>
        <end position="326"/>
    </location>
</feature>
<evidence type="ECO:0000313" key="5">
    <source>
        <dbReference type="Proteomes" id="UP000250088"/>
    </source>
</evidence>
<dbReference type="InterPro" id="IPR055913">
    <property type="entry name" value="DUF7490"/>
</dbReference>
<dbReference type="Pfam" id="PF24318">
    <property type="entry name" value="DUF7490"/>
    <property type="match status" value="2"/>
</dbReference>